<dbReference type="InterPro" id="IPR024453">
    <property type="entry name" value="Peptidase_C92"/>
</dbReference>
<dbReference type="OrthoDB" id="95893at2157"/>
<reference evidence="2" key="1">
    <citation type="submission" date="2010-11" db="EMBL/GenBank/DDBJ databases">
        <title>The complete genome of Desulfurococcus mucosus DSM 2162.</title>
        <authorList>
            <consortium name="US DOE Joint Genome Institute (JGI-PGF)"/>
            <person name="Lucas S."/>
            <person name="Copeland A."/>
            <person name="Lapidus A."/>
            <person name="Bruce D."/>
            <person name="Goodwin L."/>
            <person name="Pitluck S."/>
            <person name="Kyrpides N."/>
            <person name="Mavromatis K."/>
            <person name="Pagani I."/>
            <person name="Ivanova N."/>
            <person name="Ovchinnikova G."/>
            <person name="Chertkov O."/>
            <person name="Held B."/>
            <person name="Brettin T."/>
            <person name="Detter J.C."/>
            <person name="Tapia R."/>
            <person name="Han C."/>
            <person name="Land M."/>
            <person name="Hauser L."/>
            <person name="Markowitz V."/>
            <person name="Cheng J.-F."/>
            <person name="Hugenholtz P."/>
            <person name="Woyke T."/>
            <person name="Wu D."/>
            <person name="Wirth R."/>
            <person name="Bilek Y."/>
            <person name="Hader T."/>
            <person name="Klenk H.-P."/>
            <person name="Eisen J.A."/>
        </authorList>
    </citation>
    <scope>NUCLEOTIDE SEQUENCE [LARGE SCALE GENOMIC DNA]</scope>
    <source>
        <strain evidence="2">ATCC 35584 / DSM 2162 / JCM 9187 / O7/1</strain>
    </source>
</reference>
<dbReference type="SUPFAM" id="SSF54001">
    <property type="entry name" value="Cysteine proteinases"/>
    <property type="match status" value="1"/>
</dbReference>
<dbReference type="HOGENOM" id="CLU_1399805_0_0_2"/>
<dbReference type="Gene3D" id="3.90.1720.10">
    <property type="entry name" value="endopeptidase domain like (from Nostoc punctiforme)"/>
    <property type="match status" value="1"/>
</dbReference>
<protein>
    <recommendedName>
        <fullName evidence="3">Permuted papain-like amidase enzyme, YaeF/YiiX, C92 family</fullName>
    </recommendedName>
</protein>
<dbReference type="Pfam" id="PF05708">
    <property type="entry name" value="Peptidase_C92"/>
    <property type="match status" value="1"/>
</dbReference>
<evidence type="ECO:0000313" key="1">
    <source>
        <dbReference type="EMBL" id="ADV65541.1"/>
    </source>
</evidence>
<dbReference type="EMBL" id="CP002363">
    <property type="protein sequence ID" value="ADV65541.1"/>
    <property type="molecule type" value="Genomic_DNA"/>
</dbReference>
<dbReference type="GeneID" id="10153964"/>
<name>E8R776_DESM0</name>
<dbReference type="AlphaFoldDB" id="E8R776"/>
<keyword evidence="2" id="KW-1185">Reference proteome</keyword>
<dbReference type="KEGG" id="dmu:Desmu_1245"/>
<evidence type="ECO:0000313" key="2">
    <source>
        <dbReference type="Proteomes" id="UP000001068"/>
    </source>
</evidence>
<sequence length="198" mass="21821" precursor="true">MRSASSILLVITLVSLLTTLQPAVAAIYKSEGVYTHPYPSGIRPGDIVIGHSPDLTSKLIPGYWSHVGMVVWFDSARGDWIVVESLPDGGVQLNPLKSFLSRYDTVAVLRVATTDYIRSRAVAFALSQLGKPYDWGLYTKQVYGSSYYCSELVWASYKAVGGPDIDANPGFSLKYLYAVAPQEIYDDGDTYIIYYHSA</sequence>
<dbReference type="InterPro" id="IPR038765">
    <property type="entry name" value="Papain-like_cys_pep_sf"/>
</dbReference>
<dbReference type="eggNOG" id="arCOG04437">
    <property type="taxonomic scope" value="Archaea"/>
</dbReference>
<accession>E8R776</accession>
<organism evidence="1 2">
    <name type="scientific">Desulfurococcus mucosus (strain ATCC 35584 / DSM 2162 / JCM 9187 / O7/1)</name>
    <dbReference type="NCBI Taxonomy" id="765177"/>
    <lineage>
        <taxon>Archaea</taxon>
        <taxon>Thermoproteota</taxon>
        <taxon>Thermoprotei</taxon>
        <taxon>Desulfurococcales</taxon>
        <taxon>Desulfurococcaceae</taxon>
        <taxon>Desulfurococcus</taxon>
    </lineage>
</organism>
<dbReference type="RefSeq" id="WP_013562763.1">
    <property type="nucleotide sequence ID" value="NC_014961.1"/>
</dbReference>
<gene>
    <name evidence="1" type="ordered locus">Desmu_1245</name>
</gene>
<dbReference type="STRING" id="765177.Desmu_1245"/>
<dbReference type="Proteomes" id="UP000001068">
    <property type="component" value="Chromosome"/>
</dbReference>
<evidence type="ECO:0008006" key="3">
    <source>
        <dbReference type="Google" id="ProtNLM"/>
    </source>
</evidence>
<reference evidence="1 2" key="2">
    <citation type="journal article" date="2011" name="Stand. Genomic Sci.">
        <title>Complete genome sequence of Desulfurococcus mucosus type strain (O7/1).</title>
        <authorList>
            <person name="Wirth R."/>
            <person name="Chertkov O."/>
            <person name="Held B."/>
            <person name="Lapidus A."/>
            <person name="Nolan M."/>
            <person name="Lucas S."/>
            <person name="Hammon N."/>
            <person name="Deshpande S."/>
            <person name="Cheng J.F."/>
            <person name="Tapia R."/>
            <person name="Han C."/>
            <person name="Goodwin L."/>
            <person name="Pitluck S."/>
            <person name="Liolios K."/>
            <person name="Ioanna P."/>
            <person name="Ivanova N."/>
            <person name="Mavromatis K."/>
            <person name="Mikhailova N."/>
            <person name="Pati A."/>
            <person name="Chen A."/>
            <person name="Palaniappan K."/>
            <person name="Land M."/>
            <person name="Hauser L."/>
            <person name="Chang Y.J."/>
            <person name="Jeffries C.D."/>
            <person name="Bilek Y."/>
            <person name="Hader T."/>
            <person name="Rohde M."/>
            <person name="Spring S."/>
            <person name="Sikorski J."/>
            <person name="Goker M."/>
            <person name="Woyke T."/>
            <person name="Bristow J."/>
            <person name="Eisen J.A."/>
            <person name="Markowitz V."/>
            <person name="Hugenholtz P."/>
            <person name="Kyrpides N.C."/>
            <person name="Klenk H.P."/>
        </authorList>
    </citation>
    <scope>NUCLEOTIDE SEQUENCE [LARGE SCALE GENOMIC DNA]</scope>
    <source>
        <strain evidence="2">ATCC 35584 / DSM 2162 / JCM 9187 / O7/1</strain>
    </source>
</reference>
<proteinExistence type="predicted"/>